<evidence type="ECO:0000313" key="1">
    <source>
        <dbReference type="EMBL" id="OCL11647.1"/>
    </source>
</evidence>
<sequence>SIFNLAFLYQDLRYLKKGGELIMQLMETLKRVLCEKQSTYPGSYNLQPIHRNSERLGEAEKVIMQVLKTQRRRINEPEHINTLNSMQRLEILKTSERRLEEATGILAEVMIIEERVLGQEHLQILQTMYNLA</sequence>
<protein>
    <submittedName>
        <fullName evidence="1">Uncharacterized protein</fullName>
    </submittedName>
</protein>
<reference evidence="1 2" key="1">
    <citation type="journal article" date="2016" name="Nat. Commun.">
        <title>Ectomycorrhizal ecology is imprinted in the genome of the dominant symbiotic fungus Cenococcum geophilum.</title>
        <authorList>
            <consortium name="DOE Joint Genome Institute"/>
            <person name="Peter M."/>
            <person name="Kohler A."/>
            <person name="Ohm R.A."/>
            <person name="Kuo A."/>
            <person name="Krutzmann J."/>
            <person name="Morin E."/>
            <person name="Arend M."/>
            <person name="Barry K.W."/>
            <person name="Binder M."/>
            <person name="Choi C."/>
            <person name="Clum A."/>
            <person name="Copeland A."/>
            <person name="Grisel N."/>
            <person name="Haridas S."/>
            <person name="Kipfer T."/>
            <person name="LaButti K."/>
            <person name="Lindquist E."/>
            <person name="Lipzen A."/>
            <person name="Maire R."/>
            <person name="Meier B."/>
            <person name="Mihaltcheva S."/>
            <person name="Molinier V."/>
            <person name="Murat C."/>
            <person name="Poggeler S."/>
            <person name="Quandt C.A."/>
            <person name="Sperisen C."/>
            <person name="Tritt A."/>
            <person name="Tisserant E."/>
            <person name="Crous P.W."/>
            <person name="Henrissat B."/>
            <person name="Nehls U."/>
            <person name="Egli S."/>
            <person name="Spatafora J.W."/>
            <person name="Grigoriev I.V."/>
            <person name="Martin F.M."/>
        </authorList>
    </citation>
    <scope>NUCLEOTIDE SEQUENCE [LARGE SCALE GENOMIC DNA]</scope>
    <source>
        <strain evidence="1 2">CBS 207.34</strain>
    </source>
</reference>
<feature type="non-terminal residue" evidence="1">
    <location>
        <position position="132"/>
    </location>
</feature>
<gene>
    <name evidence="1" type="ORF">AOQ84DRAFT_286781</name>
</gene>
<dbReference type="EMBL" id="KV749018">
    <property type="protein sequence ID" value="OCL11647.1"/>
    <property type="molecule type" value="Genomic_DNA"/>
</dbReference>
<dbReference type="Proteomes" id="UP000250140">
    <property type="component" value="Unassembled WGS sequence"/>
</dbReference>
<dbReference type="Gene3D" id="1.25.40.10">
    <property type="entry name" value="Tetratricopeptide repeat domain"/>
    <property type="match status" value="1"/>
</dbReference>
<accession>A0A8E2F6U6</accession>
<proteinExistence type="predicted"/>
<keyword evidence="2" id="KW-1185">Reference proteome</keyword>
<evidence type="ECO:0000313" key="2">
    <source>
        <dbReference type="Proteomes" id="UP000250140"/>
    </source>
</evidence>
<dbReference type="AlphaFoldDB" id="A0A8E2F6U6"/>
<dbReference type="InterPro" id="IPR011990">
    <property type="entry name" value="TPR-like_helical_dom_sf"/>
</dbReference>
<name>A0A8E2F6U6_9PEZI</name>
<organism evidence="1 2">
    <name type="scientific">Glonium stellatum</name>
    <dbReference type="NCBI Taxonomy" id="574774"/>
    <lineage>
        <taxon>Eukaryota</taxon>
        <taxon>Fungi</taxon>
        <taxon>Dikarya</taxon>
        <taxon>Ascomycota</taxon>
        <taxon>Pezizomycotina</taxon>
        <taxon>Dothideomycetes</taxon>
        <taxon>Pleosporomycetidae</taxon>
        <taxon>Gloniales</taxon>
        <taxon>Gloniaceae</taxon>
        <taxon>Glonium</taxon>
    </lineage>
</organism>